<name>C5FRF3_ARTOC</name>
<dbReference type="VEuPathDB" id="FungiDB:MCYG_05275"/>
<proteinExistence type="predicted"/>
<dbReference type="eggNOG" id="ENOG502RPZI">
    <property type="taxonomic scope" value="Eukaryota"/>
</dbReference>
<dbReference type="HOGENOM" id="CLU_2084305_0_0_1"/>
<dbReference type="GeneID" id="9228532"/>
<dbReference type="RefSeq" id="XP_002845406.1">
    <property type="nucleotide sequence ID" value="XM_002845360.1"/>
</dbReference>
<dbReference type="EMBL" id="DS995705">
    <property type="protein sequence ID" value="EEQ32456.1"/>
    <property type="molecule type" value="Genomic_DNA"/>
</dbReference>
<feature type="chain" id="PRO_5002950329" evidence="1">
    <location>
        <begin position="18"/>
        <end position="131"/>
    </location>
</feature>
<organism evidence="2 3">
    <name type="scientific">Arthroderma otae (strain ATCC MYA-4605 / CBS 113480)</name>
    <name type="common">Microsporum canis</name>
    <dbReference type="NCBI Taxonomy" id="554155"/>
    <lineage>
        <taxon>Eukaryota</taxon>
        <taxon>Fungi</taxon>
        <taxon>Dikarya</taxon>
        <taxon>Ascomycota</taxon>
        <taxon>Pezizomycotina</taxon>
        <taxon>Eurotiomycetes</taxon>
        <taxon>Eurotiomycetidae</taxon>
        <taxon>Onygenales</taxon>
        <taxon>Arthrodermataceae</taxon>
        <taxon>Microsporum</taxon>
    </lineage>
</organism>
<evidence type="ECO:0000313" key="3">
    <source>
        <dbReference type="Proteomes" id="UP000002035"/>
    </source>
</evidence>
<protein>
    <submittedName>
        <fullName evidence="2">Uncharacterized protein</fullName>
    </submittedName>
</protein>
<dbReference type="OrthoDB" id="4171423at2759"/>
<keyword evidence="3" id="KW-1185">Reference proteome</keyword>
<feature type="signal peptide" evidence="1">
    <location>
        <begin position="1"/>
        <end position="17"/>
    </location>
</feature>
<sequence>MHFLALALLSMAAVGLARPNPQIFDEVASNKNIPSLATVYTGPGNCSTDSSHFSVPFGDFGPGCTSFLTKAGGNHNKSISTSIDLTCVTFKDGNCLNEIETLVMKPTECHNFSPVVGSFKCFMGEQTSMYP</sequence>
<dbReference type="AlphaFoldDB" id="C5FRF3"/>
<dbReference type="Proteomes" id="UP000002035">
    <property type="component" value="Unassembled WGS sequence"/>
</dbReference>
<gene>
    <name evidence="2" type="ORF">MCYG_05275</name>
</gene>
<dbReference type="OMA" id="HAGHINC"/>
<evidence type="ECO:0000313" key="2">
    <source>
        <dbReference type="EMBL" id="EEQ32456.1"/>
    </source>
</evidence>
<accession>C5FRF3</accession>
<evidence type="ECO:0000256" key="1">
    <source>
        <dbReference type="SAM" id="SignalP"/>
    </source>
</evidence>
<reference evidence="3" key="1">
    <citation type="journal article" date="2012" name="MBio">
        <title>Comparative genome analysis of Trichophyton rubrum and related dermatophytes reveals candidate genes involved in infection.</title>
        <authorList>
            <person name="Martinez D.A."/>
            <person name="Oliver B.G."/>
            <person name="Graeser Y."/>
            <person name="Goldberg J.M."/>
            <person name="Li W."/>
            <person name="Martinez-Rossi N.M."/>
            <person name="Monod M."/>
            <person name="Shelest E."/>
            <person name="Barton R.C."/>
            <person name="Birch E."/>
            <person name="Brakhage A.A."/>
            <person name="Chen Z."/>
            <person name="Gurr S.J."/>
            <person name="Heiman D."/>
            <person name="Heitman J."/>
            <person name="Kosti I."/>
            <person name="Rossi A."/>
            <person name="Saif S."/>
            <person name="Samalova M."/>
            <person name="Saunders C.W."/>
            <person name="Shea T."/>
            <person name="Summerbell R.C."/>
            <person name="Xu J."/>
            <person name="Young S."/>
            <person name="Zeng Q."/>
            <person name="Birren B.W."/>
            <person name="Cuomo C.A."/>
            <person name="White T.C."/>
        </authorList>
    </citation>
    <scope>NUCLEOTIDE SEQUENCE [LARGE SCALE GENOMIC DNA]</scope>
    <source>
        <strain evidence="3">ATCC MYA-4605 / CBS 113480</strain>
    </source>
</reference>
<keyword evidence="1" id="KW-0732">Signal</keyword>